<evidence type="ECO:0000313" key="9">
    <source>
        <dbReference type="Proteomes" id="UP000007264"/>
    </source>
</evidence>
<comment type="similarity">
    <text evidence="2">Belongs to the MIP/aquaporin (TC 1.A.8) family.</text>
</comment>
<evidence type="ECO:0000256" key="4">
    <source>
        <dbReference type="ARBA" id="ARBA00022692"/>
    </source>
</evidence>
<dbReference type="Pfam" id="PF00230">
    <property type="entry name" value="MIP"/>
    <property type="match status" value="2"/>
</dbReference>
<dbReference type="AlphaFoldDB" id="I0YNK8"/>
<comment type="subcellular location">
    <subcellularLocation>
        <location evidence="1">Membrane</location>
        <topology evidence="1">Multi-pass membrane protein</topology>
    </subcellularLocation>
</comment>
<feature type="transmembrane region" description="Helical" evidence="7">
    <location>
        <begin position="325"/>
        <end position="347"/>
    </location>
</feature>
<dbReference type="SUPFAM" id="SSF81338">
    <property type="entry name" value="Aquaporin-like"/>
    <property type="match status" value="2"/>
</dbReference>
<evidence type="ECO:0000256" key="1">
    <source>
        <dbReference type="ARBA" id="ARBA00004141"/>
    </source>
</evidence>
<evidence type="ECO:0000313" key="8">
    <source>
        <dbReference type="EMBL" id="EIE19977.1"/>
    </source>
</evidence>
<feature type="transmembrane region" description="Helical" evidence="7">
    <location>
        <begin position="24"/>
        <end position="45"/>
    </location>
</feature>
<organism evidence="8 9">
    <name type="scientific">Coccomyxa subellipsoidea (strain C-169)</name>
    <name type="common">Green microalga</name>
    <dbReference type="NCBI Taxonomy" id="574566"/>
    <lineage>
        <taxon>Eukaryota</taxon>
        <taxon>Viridiplantae</taxon>
        <taxon>Chlorophyta</taxon>
        <taxon>core chlorophytes</taxon>
        <taxon>Trebouxiophyceae</taxon>
        <taxon>Trebouxiophyceae incertae sedis</taxon>
        <taxon>Coccomyxaceae</taxon>
        <taxon>Coccomyxa</taxon>
        <taxon>Coccomyxa subellipsoidea</taxon>
    </lineage>
</organism>
<dbReference type="Gene3D" id="1.20.1080.10">
    <property type="entry name" value="Glycerol uptake facilitator protein"/>
    <property type="match status" value="2"/>
</dbReference>
<keyword evidence="3" id="KW-0813">Transport</keyword>
<evidence type="ECO:0000256" key="6">
    <source>
        <dbReference type="ARBA" id="ARBA00023136"/>
    </source>
</evidence>
<dbReference type="InterPro" id="IPR023271">
    <property type="entry name" value="Aquaporin-like"/>
</dbReference>
<sequence length="406" mass="43604">MVFLGEGCLANELLSNTKGQGMGFGWTAFGFGFAFFVSLAIWNGVSAHMNPAFVLGLWLIGEVDAADFFALSAAELGGAMVGALLVWIHYLPHFKTLPEPPGHGTHDSLLRSRDSLPRDALNISSYDTRPHAAASKGIADALKDIRYYLLQPAKVHEPYHASLIEHALGHDAFTGPEGFLRRRSVQVCDMHDRLKAYDLGGGETTAAAAHIPHLTRSASAVSPDSTSITLDMQNGAATSKTDVEKVSAQDDQRLRLDALYRAVVIADQNAKLSVFATRPGIRSPFFNWIVEFLAMAVLFVGAKLIDGRGAALTGELAALWGPMKAFYVGLFIVVLLLGTAGPTGNAINPARDFGPRLMHWVLPIAGKGPSEWGYAWVPVTANFVGGLVGGALYKKINEIYIVAPVH</sequence>
<dbReference type="GeneID" id="17037951"/>
<keyword evidence="9" id="KW-1185">Reference proteome</keyword>
<reference evidence="8 9" key="1">
    <citation type="journal article" date="2012" name="Genome Biol.">
        <title>The genome of the polar eukaryotic microalga coccomyxa subellipsoidea reveals traits of cold adaptation.</title>
        <authorList>
            <person name="Blanc G."/>
            <person name="Agarkova I."/>
            <person name="Grimwood J."/>
            <person name="Kuo A."/>
            <person name="Brueggeman A."/>
            <person name="Dunigan D."/>
            <person name="Gurnon J."/>
            <person name="Ladunga I."/>
            <person name="Lindquist E."/>
            <person name="Lucas S."/>
            <person name="Pangilinan J."/>
            <person name="Proschold T."/>
            <person name="Salamov A."/>
            <person name="Schmutz J."/>
            <person name="Weeks D."/>
            <person name="Yamada T."/>
            <person name="Claverie J.M."/>
            <person name="Grigoriev I."/>
            <person name="Van Etten J."/>
            <person name="Lomsadze A."/>
            <person name="Borodovsky M."/>
        </authorList>
    </citation>
    <scope>NUCLEOTIDE SEQUENCE [LARGE SCALE GENOMIC DNA]</scope>
    <source>
        <strain evidence="8 9">C-169</strain>
    </source>
</reference>
<dbReference type="GO" id="GO:0005886">
    <property type="term" value="C:plasma membrane"/>
    <property type="evidence" value="ECO:0007669"/>
    <property type="project" value="TreeGrafter"/>
</dbReference>
<dbReference type="GO" id="GO:0015254">
    <property type="term" value="F:glycerol channel activity"/>
    <property type="evidence" value="ECO:0007669"/>
    <property type="project" value="TreeGrafter"/>
</dbReference>
<dbReference type="EMBL" id="AGSI01000017">
    <property type="protein sequence ID" value="EIE19977.1"/>
    <property type="molecule type" value="Genomic_DNA"/>
</dbReference>
<dbReference type="OrthoDB" id="3222at2759"/>
<evidence type="ECO:0000256" key="2">
    <source>
        <dbReference type="ARBA" id="ARBA00006175"/>
    </source>
</evidence>
<dbReference type="PANTHER" id="PTHR43829">
    <property type="entry name" value="AQUAPORIN OR AQUAGLYCEROPORIN RELATED"/>
    <property type="match status" value="1"/>
</dbReference>
<gene>
    <name evidence="8" type="ORF">COCSUDRAFT_58213</name>
</gene>
<dbReference type="KEGG" id="csl:COCSUDRAFT_58213"/>
<proteinExistence type="inferred from homology"/>
<evidence type="ECO:0000256" key="7">
    <source>
        <dbReference type="SAM" id="Phobius"/>
    </source>
</evidence>
<feature type="transmembrane region" description="Helical" evidence="7">
    <location>
        <begin position="285"/>
        <end position="305"/>
    </location>
</feature>
<evidence type="ECO:0000256" key="5">
    <source>
        <dbReference type="ARBA" id="ARBA00022989"/>
    </source>
</evidence>
<dbReference type="InterPro" id="IPR000425">
    <property type="entry name" value="MIP"/>
</dbReference>
<evidence type="ECO:0000256" key="3">
    <source>
        <dbReference type="ARBA" id="ARBA00022448"/>
    </source>
</evidence>
<dbReference type="InterPro" id="IPR050363">
    <property type="entry name" value="MIP/Aquaporin"/>
</dbReference>
<keyword evidence="5 7" id="KW-1133">Transmembrane helix</keyword>
<feature type="transmembrane region" description="Helical" evidence="7">
    <location>
        <begin position="65"/>
        <end position="88"/>
    </location>
</feature>
<dbReference type="RefSeq" id="XP_005644521.1">
    <property type="nucleotide sequence ID" value="XM_005644464.1"/>
</dbReference>
<dbReference type="Proteomes" id="UP000007264">
    <property type="component" value="Unassembled WGS sequence"/>
</dbReference>
<comment type="caution">
    <text evidence="8">The sequence shown here is derived from an EMBL/GenBank/DDBJ whole genome shotgun (WGS) entry which is preliminary data.</text>
</comment>
<accession>I0YNK8</accession>
<keyword evidence="6 7" id="KW-0472">Membrane</keyword>
<dbReference type="PANTHER" id="PTHR43829:SF9">
    <property type="entry name" value="AQUAPORIN-9"/>
    <property type="match status" value="1"/>
</dbReference>
<name>I0YNK8_COCSC</name>
<keyword evidence="4 7" id="KW-0812">Transmembrane</keyword>
<dbReference type="STRING" id="574566.I0YNK8"/>
<protein>
    <submittedName>
        <fullName evidence="8">Aquaporin-like protein</fullName>
    </submittedName>
</protein>
<dbReference type="GO" id="GO:0015250">
    <property type="term" value="F:water channel activity"/>
    <property type="evidence" value="ECO:0007669"/>
    <property type="project" value="TreeGrafter"/>
</dbReference>
<dbReference type="eggNOG" id="KOG0224">
    <property type="taxonomic scope" value="Eukaryota"/>
</dbReference>